<accession>A0A0N4Z7D5</accession>
<reference evidence="2" key="1">
    <citation type="submission" date="2017-02" db="UniProtKB">
        <authorList>
            <consortium name="WormBaseParasite"/>
        </authorList>
    </citation>
    <scope>IDENTIFICATION</scope>
</reference>
<dbReference type="WBParaSite" id="PTRK_0000308600.1">
    <property type="protein sequence ID" value="PTRK_0000308600.1"/>
    <property type="gene ID" value="PTRK_0000308600"/>
</dbReference>
<dbReference type="Proteomes" id="UP000038045">
    <property type="component" value="Unplaced"/>
</dbReference>
<evidence type="ECO:0000313" key="1">
    <source>
        <dbReference type="Proteomes" id="UP000038045"/>
    </source>
</evidence>
<evidence type="ECO:0000313" key="2">
    <source>
        <dbReference type="WBParaSite" id="PTRK_0000308600.1"/>
    </source>
</evidence>
<dbReference type="AlphaFoldDB" id="A0A0N4Z7D5"/>
<name>A0A0N4Z7D5_PARTI</name>
<proteinExistence type="predicted"/>
<organism evidence="1 2">
    <name type="scientific">Parastrongyloides trichosuri</name>
    <name type="common">Possum-specific nematode worm</name>
    <dbReference type="NCBI Taxonomy" id="131310"/>
    <lineage>
        <taxon>Eukaryota</taxon>
        <taxon>Metazoa</taxon>
        <taxon>Ecdysozoa</taxon>
        <taxon>Nematoda</taxon>
        <taxon>Chromadorea</taxon>
        <taxon>Rhabditida</taxon>
        <taxon>Tylenchina</taxon>
        <taxon>Panagrolaimomorpha</taxon>
        <taxon>Strongyloidoidea</taxon>
        <taxon>Strongyloididae</taxon>
        <taxon>Parastrongyloides</taxon>
    </lineage>
</organism>
<protein>
    <submittedName>
        <fullName evidence="2">F-box domain-containing protein</fullName>
    </submittedName>
</protein>
<sequence length="559" mass="65887">MDQTKIVNDAMSQKHILRNILTNLESLEDMTNIGMINKCIYLEASKIGVRKYLDLETPYYNIYFKINKETSDIKIYCKSSKLITSTIDEEIQRLRGLKMENLEKSTNITIWFTGCSCNVNCFNEDIITNECAKFIDSLFDIFINAHILRIHLSTTSNIKYFQLLILQKLTSKNIKIIKGITIESIINYIQEKNIYDTNIFYQLPNLKHLWINLVGDKISLLRTNEFNEQLSTFFSFLSPKNCQVTLSDFYKNNGNDVLIKLINLCEKNKLKVNIDGFPNTCLKCLIRGSYKNIFFNRNNIIGIKIILISEKQCQILDEIFSNLSNIESLHIYIKRSFINDIIKYGKSMQTRRIKIRSILNFKILKRMEKLRNLKVSFEFVERAFSGVKAQNTVYELMAYICESLISLMPSTITKIFFDDVPDFNNDVIDSITNNIPLLESLFLKYVNEIDYEGFKNFKNLKYIYMWREIKVDIPKWVHIVIIGSYNSSFARSIKTNSNDTLPVSLLNESDDYYYSFMKNKFKSSFRYISRYGIKYNVFFNILYDWKIYLWMLNEIEALY</sequence>
<keyword evidence="1" id="KW-1185">Reference proteome</keyword>